<reference evidence="2" key="2">
    <citation type="submission" date="2015-01" db="EMBL/GenBank/DDBJ databases">
        <title>Evolutionary Origins and Diversification of the Mycorrhizal Mutualists.</title>
        <authorList>
            <consortium name="DOE Joint Genome Institute"/>
            <consortium name="Mycorrhizal Genomics Consortium"/>
            <person name="Kohler A."/>
            <person name="Kuo A."/>
            <person name="Nagy L.G."/>
            <person name="Floudas D."/>
            <person name="Copeland A."/>
            <person name="Barry K.W."/>
            <person name="Cichocki N."/>
            <person name="Veneault-Fourrey C."/>
            <person name="LaButti K."/>
            <person name="Lindquist E.A."/>
            <person name="Lipzen A."/>
            <person name="Lundell T."/>
            <person name="Morin E."/>
            <person name="Murat C."/>
            <person name="Riley R."/>
            <person name="Ohm R."/>
            <person name="Sun H."/>
            <person name="Tunlid A."/>
            <person name="Henrissat B."/>
            <person name="Grigoriev I.V."/>
            <person name="Hibbett D.S."/>
            <person name="Martin F."/>
        </authorList>
    </citation>
    <scope>NUCLEOTIDE SEQUENCE [LARGE SCALE GENOMIC DNA]</scope>
    <source>
        <strain evidence="2">ATCC 200175</strain>
    </source>
</reference>
<dbReference type="Proteomes" id="UP000053647">
    <property type="component" value="Unassembled WGS sequence"/>
</dbReference>
<name>A0A0C9TZL0_PAXIN</name>
<organism evidence="1 2">
    <name type="scientific">Paxillus involutus ATCC 200175</name>
    <dbReference type="NCBI Taxonomy" id="664439"/>
    <lineage>
        <taxon>Eukaryota</taxon>
        <taxon>Fungi</taxon>
        <taxon>Dikarya</taxon>
        <taxon>Basidiomycota</taxon>
        <taxon>Agaricomycotina</taxon>
        <taxon>Agaricomycetes</taxon>
        <taxon>Agaricomycetidae</taxon>
        <taxon>Boletales</taxon>
        <taxon>Paxilineae</taxon>
        <taxon>Paxillaceae</taxon>
        <taxon>Paxillus</taxon>
    </lineage>
</organism>
<proteinExistence type="predicted"/>
<evidence type="ECO:0000313" key="1">
    <source>
        <dbReference type="EMBL" id="KIJ15873.1"/>
    </source>
</evidence>
<dbReference type="OrthoDB" id="10517567at2759"/>
<gene>
    <name evidence="1" type="ORF">PAXINDRAFT_155421</name>
</gene>
<protein>
    <submittedName>
        <fullName evidence="1">Uncharacterized protein</fullName>
    </submittedName>
</protein>
<dbReference type="AlphaFoldDB" id="A0A0C9TZL0"/>
<dbReference type="HOGENOM" id="CLU_1825886_0_0_1"/>
<sequence>MIGATICHAAFNLVYKYVPTAPVSACLSGRVISVPVPAPDQAPRLVDIHISAIPRTSQVHTVLGGEGRMNVNHLILRPLSPGPKMKSSILRGIYAATFNTARYGRLDQDVGQWQDVRYPATIQRSPTALQSQNYVTLLDGS</sequence>
<keyword evidence="2" id="KW-1185">Reference proteome</keyword>
<accession>A0A0C9TZL0</accession>
<evidence type="ECO:0000313" key="2">
    <source>
        <dbReference type="Proteomes" id="UP000053647"/>
    </source>
</evidence>
<reference evidence="1 2" key="1">
    <citation type="submission" date="2014-06" db="EMBL/GenBank/DDBJ databases">
        <authorList>
            <consortium name="DOE Joint Genome Institute"/>
            <person name="Kuo A."/>
            <person name="Kohler A."/>
            <person name="Nagy L.G."/>
            <person name="Floudas D."/>
            <person name="Copeland A."/>
            <person name="Barry K.W."/>
            <person name="Cichocki N."/>
            <person name="Veneault-Fourrey C."/>
            <person name="LaButti K."/>
            <person name="Lindquist E.A."/>
            <person name="Lipzen A."/>
            <person name="Lundell T."/>
            <person name="Morin E."/>
            <person name="Murat C."/>
            <person name="Sun H."/>
            <person name="Tunlid A."/>
            <person name="Henrissat B."/>
            <person name="Grigoriev I.V."/>
            <person name="Hibbett D.S."/>
            <person name="Martin F."/>
            <person name="Nordberg H.P."/>
            <person name="Cantor M.N."/>
            <person name="Hua S.X."/>
        </authorList>
    </citation>
    <scope>NUCLEOTIDE SEQUENCE [LARGE SCALE GENOMIC DNA]</scope>
    <source>
        <strain evidence="1 2">ATCC 200175</strain>
    </source>
</reference>
<dbReference type="EMBL" id="KN819335">
    <property type="protein sequence ID" value="KIJ15873.1"/>
    <property type="molecule type" value="Genomic_DNA"/>
</dbReference>